<proteinExistence type="predicted"/>
<gene>
    <name evidence="5" type="ORF">Tci_052374</name>
</gene>
<feature type="region of interest" description="Disordered" evidence="3">
    <location>
        <begin position="236"/>
        <end position="278"/>
    </location>
</feature>
<feature type="domain" description="CCHC-type" evidence="4">
    <location>
        <begin position="219"/>
        <end position="234"/>
    </location>
</feature>
<name>A0A6L2N2E6_TANCI</name>
<feature type="compositionally biased region" description="Basic residues" evidence="3">
    <location>
        <begin position="251"/>
        <end position="278"/>
    </location>
</feature>
<keyword evidence="1" id="KW-0862">Zinc</keyword>
<dbReference type="AlphaFoldDB" id="A0A6L2N2E6"/>
<dbReference type="InterPro" id="IPR036875">
    <property type="entry name" value="Znf_CCHC_sf"/>
</dbReference>
<keyword evidence="2" id="KW-0175">Coiled coil</keyword>
<dbReference type="EMBL" id="BKCJ010008069">
    <property type="protein sequence ID" value="GEU80396.1"/>
    <property type="molecule type" value="Genomic_DNA"/>
</dbReference>
<accession>A0A6L2N2E6</accession>
<dbReference type="GO" id="GO:0003676">
    <property type="term" value="F:nucleic acid binding"/>
    <property type="evidence" value="ECO:0007669"/>
    <property type="project" value="InterPro"/>
</dbReference>
<evidence type="ECO:0000259" key="4">
    <source>
        <dbReference type="PROSITE" id="PS50158"/>
    </source>
</evidence>
<evidence type="ECO:0000256" key="2">
    <source>
        <dbReference type="SAM" id="Coils"/>
    </source>
</evidence>
<feature type="coiled-coil region" evidence="2">
    <location>
        <begin position="37"/>
        <end position="99"/>
    </location>
</feature>
<dbReference type="InterPro" id="IPR001878">
    <property type="entry name" value="Znf_CCHC"/>
</dbReference>
<evidence type="ECO:0000256" key="1">
    <source>
        <dbReference type="PROSITE-ProRule" id="PRU00047"/>
    </source>
</evidence>
<dbReference type="Pfam" id="PF22936">
    <property type="entry name" value="Pol_BBD"/>
    <property type="match status" value="1"/>
</dbReference>
<feature type="region of interest" description="Disordered" evidence="3">
    <location>
        <begin position="325"/>
        <end position="366"/>
    </location>
</feature>
<evidence type="ECO:0000313" key="5">
    <source>
        <dbReference type="EMBL" id="GEU80396.1"/>
    </source>
</evidence>
<feature type="compositionally biased region" description="Polar residues" evidence="3">
    <location>
        <begin position="238"/>
        <end position="247"/>
    </location>
</feature>
<comment type="caution">
    <text evidence="5">The sequence shown here is derived from an EMBL/GenBank/DDBJ whole genome shotgun (WGS) entry which is preliminary data.</text>
</comment>
<protein>
    <submittedName>
        <fullName evidence="5">Ribonuclease H-like domain-containing protein</fullName>
    </submittedName>
</protein>
<evidence type="ECO:0000256" key="3">
    <source>
        <dbReference type="SAM" id="MobiDB-lite"/>
    </source>
</evidence>
<dbReference type="InterPro" id="IPR025724">
    <property type="entry name" value="GAG-pre-integrase_dom"/>
</dbReference>
<dbReference type="GO" id="GO:0008270">
    <property type="term" value="F:zinc ion binding"/>
    <property type="evidence" value="ECO:0007669"/>
    <property type="project" value="UniProtKB-KW"/>
</dbReference>
<dbReference type="SMART" id="SM00343">
    <property type="entry name" value="ZnF_C2HC"/>
    <property type="match status" value="1"/>
</dbReference>
<feature type="compositionally biased region" description="Polar residues" evidence="3">
    <location>
        <begin position="160"/>
        <end position="186"/>
    </location>
</feature>
<dbReference type="InterPro" id="IPR054722">
    <property type="entry name" value="PolX-like_BBD"/>
</dbReference>
<organism evidence="5">
    <name type="scientific">Tanacetum cinerariifolium</name>
    <name type="common">Dalmatian daisy</name>
    <name type="synonym">Chrysanthemum cinerariifolium</name>
    <dbReference type="NCBI Taxonomy" id="118510"/>
    <lineage>
        <taxon>Eukaryota</taxon>
        <taxon>Viridiplantae</taxon>
        <taxon>Streptophyta</taxon>
        <taxon>Embryophyta</taxon>
        <taxon>Tracheophyta</taxon>
        <taxon>Spermatophyta</taxon>
        <taxon>Magnoliopsida</taxon>
        <taxon>eudicotyledons</taxon>
        <taxon>Gunneridae</taxon>
        <taxon>Pentapetalae</taxon>
        <taxon>asterids</taxon>
        <taxon>campanulids</taxon>
        <taxon>Asterales</taxon>
        <taxon>Asteraceae</taxon>
        <taxon>Asteroideae</taxon>
        <taxon>Anthemideae</taxon>
        <taxon>Anthemidinae</taxon>
        <taxon>Tanacetum</taxon>
    </lineage>
</organism>
<reference evidence="5" key="1">
    <citation type="journal article" date="2019" name="Sci. Rep.">
        <title>Draft genome of Tanacetum cinerariifolium, the natural source of mosquito coil.</title>
        <authorList>
            <person name="Yamashiro T."/>
            <person name="Shiraishi A."/>
            <person name="Satake H."/>
            <person name="Nakayama K."/>
        </authorList>
    </citation>
    <scope>NUCLEOTIDE SEQUENCE</scope>
</reference>
<dbReference type="PROSITE" id="PS50158">
    <property type="entry name" value="ZF_CCHC"/>
    <property type="match status" value="1"/>
</dbReference>
<keyword evidence="1" id="KW-0479">Metal-binding</keyword>
<sequence length="594" mass="67384">MANEGEDHALVADEEAPTEFALMANTESKVFDNSLCLKDCKKNNDRLKRRLVEYKEREVKYIEKIKTLKFYRESNKERIESLSKQLETLKLEKDGVDGKLEGFLKASKNLDNLIESQMSDKIKDEVGYSDVPPPAADLYLSPKKDLSWTGLPEFADDTITDYSRPSPTVASTSEEGQNKNSSTSEDVASPITPKPFVKFVKSKDFQSESPEFVLKKKACFNCGDFTHLANDCRKRVQRGTTSSQNNAYMRPPHRPASHRPHGAPMRSTHKPVGHRPHGHPVRPSMNYARPNRSFFNIQAHLYEIRPFYKTTAVKTQYKAPWVPTVNRNKPPVNRKFSTGRKNFPTANRKFPTASRKFPTDSTKIHNADMGRKGKAIKSSACWIWKPSQNLSNKGPNNNSGSSQNNIDDKGYWDSGCSRHMTGNISYLSDFEPFDGGYVSFGQGGCNITGKETIKTGNLEFKNVYFVKDLKYNLFSVSQICDNKNSVLFTDSECIVLGRDFKLLDDANILLRTPRQYNMYSIDLNNIVPYRDLTCLVAKASSNECTLWHRRLGHLNVKTMNKLVRHNLVRGLPTKSFDNDHTCTACLKGKQHKAF</sequence>
<dbReference type="SUPFAM" id="SSF57756">
    <property type="entry name" value="Retrovirus zinc finger-like domains"/>
    <property type="match status" value="1"/>
</dbReference>
<dbReference type="Pfam" id="PF13976">
    <property type="entry name" value="gag_pre-integrs"/>
    <property type="match status" value="1"/>
</dbReference>
<keyword evidence="1" id="KW-0863">Zinc-finger</keyword>
<feature type="region of interest" description="Disordered" evidence="3">
    <location>
        <begin position="157"/>
        <end position="191"/>
    </location>
</feature>